<reference evidence="1" key="2">
    <citation type="submission" date="2021-09" db="EMBL/GenBank/DDBJ databases">
        <authorList>
            <person name="Gilroy R."/>
        </authorList>
    </citation>
    <scope>NUCLEOTIDE SEQUENCE</scope>
    <source>
        <strain evidence="1">ChiGjej5B5-22894</strain>
    </source>
</reference>
<organism evidence="1 2">
    <name type="scientific">Brachybacterium massiliense</name>
    <dbReference type="NCBI Taxonomy" id="1755098"/>
    <lineage>
        <taxon>Bacteria</taxon>
        <taxon>Bacillati</taxon>
        <taxon>Actinomycetota</taxon>
        <taxon>Actinomycetes</taxon>
        <taxon>Micrococcales</taxon>
        <taxon>Dermabacteraceae</taxon>
        <taxon>Brachybacterium</taxon>
    </lineage>
</organism>
<comment type="caution">
    <text evidence="1">The sequence shown here is derived from an EMBL/GenBank/DDBJ whole genome shotgun (WGS) entry which is preliminary data.</text>
</comment>
<accession>A0A921SX53</accession>
<evidence type="ECO:0000313" key="2">
    <source>
        <dbReference type="Proteomes" id="UP000742460"/>
    </source>
</evidence>
<dbReference type="EMBL" id="DYUE01000131">
    <property type="protein sequence ID" value="HJG91132.1"/>
    <property type="molecule type" value="Genomic_DNA"/>
</dbReference>
<gene>
    <name evidence="1" type="ORF">K8V81_05345</name>
</gene>
<dbReference type="Proteomes" id="UP000742460">
    <property type="component" value="Unassembled WGS sequence"/>
</dbReference>
<sequence>MPQAFRFDAYIDWVALAASHRDELEIVEDWSATVRCLEIVEELRARGYDARIQAEVFILRQEARPRLFFLGRRQRRLIFDVQAGALSIYGSPDAERVLEEYQTDLTEALNRIPTEPGCLPMHAVLDSSEDGFACIYFTA</sequence>
<evidence type="ECO:0000313" key="1">
    <source>
        <dbReference type="EMBL" id="HJG91132.1"/>
    </source>
</evidence>
<protein>
    <submittedName>
        <fullName evidence="1">Uncharacterized protein</fullName>
    </submittedName>
</protein>
<name>A0A921SX53_9MICO</name>
<proteinExistence type="predicted"/>
<reference evidence="1" key="1">
    <citation type="journal article" date="2021" name="PeerJ">
        <title>Extensive microbial diversity within the chicken gut microbiome revealed by metagenomics and culture.</title>
        <authorList>
            <person name="Gilroy R."/>
            <person name="Ravi A."/>
            <person name="Getino M."/>
            <person name="Pursley I."/>
            <person name="Horton D.L."/>
            <person name="Alikhan N.F."/>
            <person name="Baker D."/>
            <person name="Gharbi K."/>
            <person name="Hall N."/>
            <person name="Watson M."/>
            <person name="Adriaenssens E.M."/>
            <person name="Foster-Nyarko E."/>
            <person name="Jarju S."/>
            <person name="Secka A."/>
            <person name="Antonio M."/>
            <person name="Oren A."/>
            <person name="Chaudhuri R.R."/>
            <person name="La Ragione R."/>
            <person name="Hildebrand F."/>
            <person name="Pallen M.J."/>
        </authorList>
    </citation>
    <scope>NUCLEOTIDE SEQUENCE</scope>
    <source>
        <strain evidence="1">ChiGjej5B5-22894</strain>
    </source>
</reference>
<dbReference type="AlphaFoldDB" id="A0A921SX53"/>